<evidence type="ECO:0000313" key="2">
    <source>
        <dbReference type="Proteomes" id="UP001057402"/>
    </source>
</evidence>
<dbReference type="EMBL" id="CM042880">
    <property type="protein sequence ID" value="KAI4389038.1"/>
    <property type="molecule type" value="Genomic_DNA"/>
</dbReference>
<keyword evidence="2" id="KW-1185">Reference proteome</keyword>
<name>A0ACB9SCU2_9MYRT</name>
<sequence length="287" mass="32223">MGLSGAFIDFEKALLPVRMWSFGPNFIGNKVGSKNDLSELNQGAAECSDDEASSTLSRDEGLECPICWESFNIVENVPYVLWCGHTLCKNCILGLQWAVVKFPTLPIQLPLFISCPWCNLLSFRLVYKGNLKFPRKNFFVLWMVESRNGDRGRSSASFCEAHPPPWSSGSSSASKNQTSRTHPRRAQHVPHLDSPASSQRGHNHLQVSFSMERIHSALRKSLAFFVHLTAKFPLVVIFLLIVLYAIPASAAILALYMLITILFALPSFLILYFAYPSLDWLVREIIT</sequence>
<protein>
    <submittedName>
        <fullName evidence="1">Uncharacterized protein</fullName>
    </submittedName>
</protein>
<accession>A0ACB9SCU2</accession>
<reference evidence="2" key="1">
    <citation type="journal article" date="2023" name="Front. Plant Sci.">
        <title>Chromosomal-level genome assembly of Melastoma candidum provides insights into trichome evolution.</title>
        <authorList>
            <person name="Zhong Y."/>
            <person name="Wu W."/>
            <person name="Sun C."/>
            <person name="Zou P."/>
            <person name="Liu Y."/>
            <person name="Dai S."/>
            <person name="Zhou R."/>
        </authorList>
    </citation>
    <scope>NUCLEOTIDE SEQUENCE [LARGE SCALE GENOMIC DNA]</scope>
</reference>
<comment type="caution">
    <text evidence="1">The sequence shown here is derived from an EMBL/GenBank/DDBJ whole genome shotgun (WGS) entry which is preliminary data.</text>
</comment>
<gene>
    <name evidence="1" type="ORF">MLD38_001302</name>
</gene>
<dbReference type="Proteomes" id="UP001057402">
    <property type="component" value="Chromosome 1"/>
</dbReference>
<evidence type="ECO:0000313" key="1">
    <source>
        <dbReference type="EMBL" id="KAI4389038.1"/>
    </source>
</evidence>
<proteinExistence type="predicted"/>
<organism evidence="1 2">
    <name type="scientific">Melastoma candidum</name>
    <dbReference type="NCBI Taxonomy" id="119954"/>
    <lineage>
        <taxon>Eukaryota</taxon>
        <taxon>Viridiplantae</taxon>
        <taxon>Streptophyta</taxon>
        <taxon>Embryophyta</taxon>
        <taxon>Tracheophyta</taxon>
        <taxon>Spermatophyta</taxon>
        <taxon>Magnoliopsida</taxon>
        <taxon>eudicotyledons</taxon>
        <taxon>Gunneridae</taxon>
        <taxon>Pentapetalae</taxon>
        <taxon>rosids</taxon>
        <taxon>malvids</taxon>
        <taxon>Myrtales</taxon>
        <taxon>Melastomataceae</taxon>
        <taxon>Melastomatoideae</taxon>
        <taxon>Melastomateae</taxon>
        <taxon>Melastoma</taxon>
    </lineage>
</organism>